<dbReference type="PANTHER" id="PTHR43280:SF2">
    <property type="entry name" value="HTH-TYPE TRANSCRIPTIONAL REGULATOR EXSA"/>
    <property type="match status" value="1"/>
</dbReference>
<dbReference type="GO" id="GO:0043565">
    <property type="term" value="F:sequence-specific DNA binding"/>
    <property type="evidence" value="ECO:0007669"/>
    <property type="project" value="InterPro"/>
</dbReference>
<dbReference type="SMART" id="SM00342">
    <property type="entry name" value="HTH_ARAC"/>
    <property type="match status" value="1"/>
</dbReference>
<proteinExistence type="predicted"/>
<evidence type="ECO:0000256" key="2">
    <source>
        <dbReference type="ARBA" id="ARBA00023125"/>
    </source>
</evidence>
<dbReference type="InterPro" id="IPR018060">
    <property type="entry name" value="HTH_AraC"/>
</dbReference>
<dbReference type="AlphaFoldDB" id="A0A934S026"/>
<dbReference type="InterPro" id="IPR011051">
    <property type="entry name" value="RmlC_Cupin_sf"/>
</dbReference>
<dbReference type="PANTHER" id="PTHR43280">
    <property type="entry name" value="ARAC-FAMILY TRANSCRIPTIONAL REGULATOR"/>
    <property type="match status" value="1"/>
</dbReference>
<evidence type="ECO:0000313" key="5">
    <source>
        <dbReference type="EMBL" id="MBK1877437.1"/>
    </source>
</evidence>
<feature type="domain" description="HTH araC/xylS-type" evidence="4">
    <location>
        <begin position="205"/>
        <end position="303"/>
    </location>
</feature>
<dbReference type="GO" id="GO:0003700">
    <property type="term" value="F:DNA-binding transcription factor activity"/>
    <property type="evidence" value="ECO:0007669"/>
    <property type="project" value="InterPro"/>
</dbReference>
<dbReference type="EMBL" id="JAENIL010000018">
    <property type="protein sequence ID" value="MBK1877437.1"/>
    <property type="molecule type" value="Genomic_DNA"/>
</dbReference>
<keyword evidence="3" id="KW-0804">Transcription</keyword>
<evidence type="ECO:0000313" key="6">
    <source>
        <dbReference type="Proteomes" id="UP000617628"/>
    </source>
</evidence>
<keyword evidence="2" id="KW-0238">DNA-binding</keyword>
<evidence type="ECO:0000259" key="4">
    <source>
        <dbReference type="PROSITE" id="PS01124"/>
    </source>
</evidence>
<gene>
    <name evidence="5" type="ORF">JIN87_11210</name>
</gene>
<dbReference type="SUPFAM" id="SSF51182">
    <property type="entry name" value="RmlC-like cupins"/>
    <property type="match status" value="1"/>
</dbReference>
<dbReference type="Gene3D" id="1.10.10.60">
    <property type="entry name" value="Homeodomain-like"/>
    <property type="match status" value="2"/>
</dbReference>
<keyword evidence="1" id="KW-0805">Transcription regulation</keyword>
<name>A0A934S026_9BACT</name>
<dbReference type="Pfam" id="PF12833">
    <property type="entry name" value="HTH_18"/>
    <property type="match status" value="1"/>
</dbReference>
<dbReference type="SUPFAM" id="SSF46689">
    <property type="entry name" value="Homeodomain-like"/>
    <property type="match status" value="2"/>
</dbReference>
<dbReference type="PRINTS" id="PR00032">
    <property type="entry name" value="HTHARAC"/>
</dbReference>
<sequence>MKNKPKTSPSFEQVTSPLGLSFRLLSWDGSVAKPQIHHGQPALERTGGMGHRWHYHPEIELAHFSKGEGIRLVGDSIRQVNAPETVMLGSLLPHQWQVGESAGFALQFRVGPGSAFGEIPELRDLDRLWGLAAEGLLFDEELSERVGGALEKAVAQAPISRLGTIFELLGDIAQAFSSEKSAGVSSLSRPIRLKSGAAGYSEIISEAIEFISSRFRDPITLQDVLKHTSTSRATFSRHFPQFTGQSFTTFLQQYRLEYCRRLLIAGNHSITEAAFESGFQNLSHFNRLFRERWGQTPREFRLSL</sequence>
<dbReference type="Proteomes" id="UP000617628">
    <property type="component" value="Unassembled WGS sequence"/>
</dbReference>
<evidence type="ECO:0000256" key="3">
    <source>
        <dbReference type="ARBA" id="ARBA00023163"/>
    </source>
</evidence>
<reference evidence="5" key="1">
    <citation type="submission" date="2021-01" db="EMBL/GenBank/DDBJ databases">
        <title>Modified the classification status of verrucomicrobia.</title>
        <authorList>
            <person name="Feng X."/>
        </authorList>
    </citation>
    <scope>NUCLEOTIDE SEQUENCE</scope>
    <source>
        <strain evidence="5">KCTC 13126</strain>
    </source>
</reference>
<dbReference type="InterPro" id="IPR009057">
    <property type="entry name" value="Homeodomain-like_sf"/>
</dbReference>
<comment type="caution">
    <text evidence="5">The sequence shown here is derived from an EMBL/GenBank/DDBJ whole genome shotgun (WGS) entry which is preliminary data.</text>
</comment>
<protein>
    <submittedName>
        <fullName evidence="5">Helix-turn-helix domain-containing protein</fullName>
    </submittedName>
</protein>
<evidence type="ECO:0000256" key="1">
    <source>
        <dbReference type="ARBA" id="ARBA00023015"/>
    </source>
</evidence>
<organism evidence="5 6">
    <name type="scientific">Pelagicoccus mobilis</name>
    <dbReference type="NCBI Taxonomy" id="415221"/>
    <lineage>
        <taxon>Bacteria</taxon>
        <taxon>Pseudomonadati</taxon>
        <taxon>Verrucomicrobiota</taxon>
        <taxon>Opitutia</taxon>
        <taxon>Puniceicoccales</taxon>
        <taxon>Pelagicoccaceae</taxon>
        <taxon>Pelagicoccus</taxon>
    </lineage>
</organism>
<keyword evidence="6" id="KW-1185">Reference proteome</keyword>
<dbReference type="RefSeq" id="WP_200355652.1">
    <property type="nucleotide sequence ID" value="NZ_JAENIL010000018.1"/>
</dbReference>
<dbReference type="InterPro" id="IPR020449">
    <property type="entry name" value="Tscrpt_reg_AraC-type_HTH"/>
</dbReference>
<dbReference type="PROSITE" id="PS01124">
    <property type="entry name" value="HTH_ARAC_FAMILY_2"/>
    <property type="match status" value="1"/>
</dbReference>
<accession>A0A934S026</accession>